<feature type="transmembrane region" description="Helical" evidence="6">
    <location>
        <begin position="275"/>
        <end position="292"/>
    </location>
</feature>
<dbReference type="InterPro" id="IPR001182">
    <property type="entry name" value="FtsW/RodA"/>
</dbReference>
<dbReference type="GO" id="GO:0008360">
    <property type="term" value="P:regulation of cell shape"/>
    <property type="evidence" value="ECO:0007669"/>
    <property type="project" value="UniProtKB-KW"/>
</dbReference>
<feature type="transmembrane region" description="Helical" evidence="6">
    <location>
        <begin position="304"/>
        <end position="322"/>
    </location>
</feature>
<dbReference type="GO" id="GO:0005886">
    <property type="term" value="C:plasma membrane"/>
    <property type="evidence" value="ECO:0007669"/>
    <property type="project" value="TreeGrafter"/>
</dbReference>
<evidence type="ECO:0000256" key="1">
    <source>
        <dbReference type="ARBA" id="ARBA00004141"/>
    </source>
</evidence>
<feature type="transmembrane region" description="Helical" evidence="6">
    <location>
        <begin position="342"/>
        <end position="364"/>
    </location>
</feature>
<sequence length="370" mass="41301">MKNKKGRFLLFPGHKIDYLLLATILGLCIFGLVVLSSATLNIDPVSYVRKQALASVLGFVCLFILMRIDFRIFKKYYLLIYILGNILLLATLVFGHGDTSWGSRSWLKLGPINFQPAEFIKLGLVYSLSVFLEKKDDINQPLQLISVLAFAMVPIGLILLQPDFGTAMVFIFIIASMLFFANVSWKYILGALLAGILILPISYPFLDDFQKDRILNFLNPSANTQGSGYQANEAQIAIGSGKFMGKGLYQGSQTQYNFIPTKQTDSIFPVLVEELGFIGGAGLLILYAIMLYRLMDIARTSRDLCGRYLTIGYTAMFFIHIWENVGMNMGLMPITGIPLPFLSYGGTFQLVNLIALGLVLSVHYHKREAH</sequence>
<keyword evidence="2 6" id="KW-0812">Transmembrane</keyword>
<comment type="caution">
    <text evidence="7">The sequence shown here is derived from an EMBL/GenBank/DDBJ whole genome shotgun (WGS) entry which is preliminary data.</text>
</comment>
<dbReference type="AlphaFoldDB" id="A0A8H2M6R8"/>
<dbReference type="GO" id="GO:0015648">
    <property type="term" value="F:lipid-linked peptidoglycan transporter activity"/>
    <property type="evidence" value="ECO:0007669"/>
    <property type="project" value="TreeGrafter"/>
</dbReference>
<accession>A0A8H2M6R8</accession>
<dbReference type="NCBIfam" id="TIGR02210">
    <property type="entry name" value="rodA_shape"/>
    <property type="match status" value="1"/>
</dbReference>
<dbReference type="PANTHER" id="PTHR30474">
    <property type="entry name" value="CELL CYCLE PROTEIN"/>
    <property type="match status" value="1"/>
</dbReference>
<dbReference type="Pfam" id="PF01098">
    <property type="entry name" value="FTSW_RODA_SPOVE"/>
    <property type="match status" value="1"/>
</dbReference>
<keyword evidence="5 6" id="KW-0472">Membrane</keyword>
<evidence type="ECO:0000256" key="6">
    <source>
        <dbReference type="SAM" id="Phobius"/>
    </source>
</evidence>
<keyword evidence="8" id="KW-1185">Reference proteome</keyword>
<organism evidence="7 8">
    <name type="scientific">Urinicoccus massiliensis</name>
    <dbReference type="NCBI Taxonomy" id="1723382"/>
    <lineage>
        <taxon>Bacteria</taxon>
        <taxon>Bacillati</taxon>
        <taxon>Bacillota</taxon>
        <taxon>Tissierellia</taxon>
        <taxon>Tissierellales</taxon>
        <taxon>Peptoniphilaceae</taxon>
        <taxon>Urinicoccus</taxon>
    </lineage>
</organism>
<gene>
    <name evidence="7" type="primary">mrdB</name>
    <name evidence="7" type="ORF">NCTC13150_00369</name>
</gene>
<name>A0A8H2M6R8_9FIRM</name>
<evidence type="ECO:0000256" key="4">
    <source>
        <dbReference type="ARBA" id="ARBA00022989"/>
    </source>
</evidence>
<feature type="transmembrane region" description="Helical" evidence="6">
    <location>
        <begin position="52"/>
        <end position="69"/>
    </location>
</feature>
<evidence type="ECO:0000256" key="3">
    <source>
        <dbReference type="ARBA" id="ARBA00022960"/>
    </source>
</evidence>
<feature type="transmembrane region" description="Helical" evidence="6">
    <location>
        <begin position="188"/>
        <end position="206"/>
    </location>
</feature>
<feature type="transmembrane region" description="Helical" evidence="6">
    <location>
        <begin position="144"/>
        <end position="160"/>
    </location>
</feature>
<dbReference type="Proteomes" id="UP000377798">
    <property type="component" value="Unassembled WGS sequence"/>
</dbReference>
<dbReference type="EMBL" id="CAACYI010000001">
    <property type="protein sequence ID" value="VFB15861.1"/>
    <property type="molecule type" value="Genomic_DNA"/>
</dbReference>
<dbReference type="RefSeq" id="WP_072469661.1">
    <property type="nucleotide sequence ID" value="NZ_CAACYI010000001.1"/>
</dbReference>
<keyword evidence="4 6" id="KW-1133">Transmembrane helix</keyword>
<comment type="subcellular location">
    <subcellularLocation>
        <location evidence="1">Membrane</location>
        <topology evidence="1">Multi-pass membrane protein</topology>
    </subcellularLocation>
</comment>
<evidence type="ECO:0000313" key="8">
    <source>
        <dbReference type="Proteomes" id="UP000377798"/>
    </source>
</evidence>
<dbReference type="PANTHER" id="PTHR30474:SF1">
    <property type="entry name" value="PEPTIDOGLYCAN GLYCOSYLTRANSFERASE MRDB"/>
    <property type="match status" value="1"/>
</dbReference>
<feature type="transmembrane region" description="Helical" evidence="6">
    <location>
        <begin position="20"/>
        <end position="40"/>
    </location>
</feature>
<protein>
    <submittedName>
        <fullName evidence="7">Rod shape-determining protein RodA</fullName>
    </submittedName>
</protein>
<dbReference type="InterPro" id="IPR011923">
    <property type="entry name" value="RodA/MrdB"/>
</dbReference>
<proteinExistence type="predicted"/>
<dbReference type="GO" id="GO:0051301">
    <property type="term" value="P:cell division"/>
    <property type="evidence" value="ECO:0007669"/>
    <property type="project" value="InterPro"/>
</dbReference>
<feature type="transmembrane region" description="Helical" evidence="6">
    <location>
        <begin position="166"/>
        <end position="183"/>
    </location>
</feature>
<evidence type="ECO:0000256" key="2">
    <source>
        <dbReference type="ARBA" id="ARBA00022692"/>
    </source>
</evidence>
<feature type="transmembrane region" description="Helical" evidence="6">
    <location>
        <begin position="76"/>
        <end position="94"/>
    </location>
</feature>
<evidence type="ECO:0000256" key="5">
    <source>
        <dbReference type="ARBA" id="ARBA00023136"/>
    </source>
</evidence>
<feature type="transmembrane region" description="Helical" evidence="6">
    <location>
        <begin position="114"/>
        <end position="132"/>
    </location>
</feature>
<keyword evidence="3" id="KW-0133">Cell shape</keyword>
<reference evidence="7 8" key="1">
    <citation type="submission" date="2019-02" db="EMBL/GenBank/DDBJ databases">
        <authorList>
            <consortium name="Pathogen Informatics"/>
        </authorList>
    </citation>
    <scope>NUCLEOTIDE SEQUENCE [LARGE SCALE GENOMIC DNA]</scope>
    <source>
        <strain evidence="7 8">3012STDY7089603</strain>
    </source>
</reference>
<evidence type="ECO:0000313" key="7">
    <source>
        <dbReference type="EMBL" id="VFB15861.1"/>
    </source>
</evidence>
<dbReference type="GO" id="GO:0032153">
    <property type="term" value="C:cell division site"/>
    <property type="evidence" value="ECO:0007669"/>
    <property type="project" value="TreeGrafter"/>
</dbReference>